<organism evidence="2 3">
    <name type="scientific">Telluria antibiotica</name>
    <dbReference type="NCBI Taxonomy" id="2717319"/>
    <lineage>
        <taxon>Bacteria</taxon>
        <taxon>Pseudomonadati</taxon>
        <taxon>Pseudomonadota</taxon>
        <taxon>Betaproteobacteria</taxon>
        <taxon>Burkholderiales</taxon>
        <taxon>Oxalobacteraceae</taxon>
        <taxon>Telluria group</taxon>
        <taxon>Telluria</taxon>
    </lineage>
</organism>
<comment type="caution">
    <text evidence="2">The sequence shown here is derived from an EMBL/GenBank/DDBJ whole genome shotgun (WGS) entry which is preliminary data.</text>
</comment>
<evidence type="ECO:0000313" key="2">
    <source>
        <dbReference type="EMBL" id="NIA57540.1"/>
    </source>
</evidence>
<evidence type="ECO:0000313" key="3">
    <source>
        <dbReference type="Proteomes" id="UP000716322"/>
    </source>
</evidence>
<name>A0ABX0PKD9_9BURK</name>
<sequence length="197" mass="20126">MKFKSILAAIAFLAAGSASATVLNFDDLTEMTYGGGSPLPSNMAYDGTNLTYVQSGFLVTLHAPNAAPGAVTIGTYSYEPQTFNWLDGIDNGTGTFLTLSRVGGGKFNLNGFDYSVDYPDTTDVSADGVSVGAIQGPGTWTSGLTGISELRLTVDASGFAQVDNIDVTAAGAVPLPGTLALMVGGLAAGGLARRRRA</sequence>
<dbReference type="Proteomes" id="UP000716322">
    <property type="component" value="Unassembled WGS sequence"/>
</dbReference>
<proteinExistence type="predicted"/>
<feature type="signal peptide" evidence="1">
    <location>
        <begin position="1"/>
        <end position="20"/>
    </location>
</feature>
<dbReference type="EMBL" id="JAAQOM010000024">
    <property type="protein sequence ID" value="NIA57540.1"/>
    <property type="molecule type" value="Genomic_DNA"/>
</dbReference>
<keyword evidence="1" id="KW-0732">Signal</keyword>
<protein>
    <submittedName>
        <fullName evidence="2">PEP-CTERM sorting domain-containing protein</fullName>
    </submittedName>
</protein>
<keyword evidence="3" id="KW-1185">Reference proteome</keyword>
<reference evidence="2 3" key="1">
    <citation type="submission" date="2020-03" db="EMBL/GenBank/DDBJ databases">
        <title>Genome sequence of strain Massilia sp. TW-1.</title>
        <authorList>
            <person name="Chaudhary D.K."/>
        </authorList>
    </citation>
    <scope>NUCLEOTIDE SEQUENCE [LARGE SCALE GENOMIC DNA]</scope>
    <source>
        <strain evidence="2 3">TW-1</strain>
    </source>
</reference>
<accession>A0ABX0PKD9</accession>
<evidence type="ECO:0000256" key="1">
    <source>
        <dbReference type="SAM" id="SignalP"/>
    </source>
</evidence>
<feature type="chain" id="PRO_5046482253" evidence="1">
    <location>
        <begin position="21"/>
        <end position="197"/>
    </location>
</feature>
<gene>
    <name evidence="2" type="ORF">HAV22_28335</name>
</gene>
<dbReference type="RefSeq" id="WP_166864349.1">
    <property type="nucleotide sequence ID" value="NZ_JAAQOM010000024.1"/>
</dbReference>